<dbReference type="InterPro" id="IPR006119">
    <property type="entry name" value="Resolv_N"/>
</dbReference>
<evidence type="ECO:0000313" key="6">
    <source>
        <dbReference type="Proteomes" id="UP000029074"/>
    </source>
</evidence>
<dbReference type="SUPFAM" id="SSF46955">
    <property type="entry name" value="Putative DNA-binding domain"/>
    <property type="match status" value="1"/>
</dbReference>
<sequence>MLKPKDVAARLGVSVKTLQRWDKAGIFPAARNPQGRRYYTEEQVLAYLGKIQKPQRLHVAYARVSSAGQKGDLASQVAFLRDYVNAKGVILDDVFTDVGSGLNYKRKNWNHLIFDLILQGQVETVYITFKDRFVRFGFDWFEELANRYGCEIVVVNNPDTSPQQELVEDLISIIHVFSCRVYGLRKYKKQVEHDPQLTCEASTGGERSESV</sequence>
<dbReference type="InterPro" id="IPR009061">
    <property type="entry name" value="DNA-bd_dom_put_sf"/>
</dbReference>
<protein>
    <submittedName>
        <fullName evidence="4">Inosine-5`-monophosphate dehydrogenase</fullName>
    </submittedName>
    <submittedName>
        <fullName evidence="3">Transcriptional regulator, MerR family</fullName>
    </submittedName>
</protein>
<keyword evidence="6" id="KW-1185">Reference proteome</keyword>
<dbReference type="InterPro" id="IPR051491">
    <property type="entry name" value="Recombinase/Transposase-rel"/>
</dbReference>
<dbReference type="CDD" id="cd03769">
    <property type="entry name" value="SR_IS607_transposase_like"/>
    <property type="match status" value="1"/>
</dbReference>
<dbReference type="FunFam" id="3.40.50.1390:FF:000002">
    <property type="entry name" value="ORF1 in transposon ISC1904"/>
    <property type="match status" value="1"/>
</dbReference>
<dbReference type="RefSeq" id="WP_006294225.1">
    <property type="nucleotide sequence ID" value="NZ_ABXB03000001.1"/>
</dbReference>
<dbReference type="Pfam" id="PF00376">
    <property type="entry name" value="MerR"/>
    <property type="match status" value="1"/>
</dbReference>
<feature type="domain" description="HTH merR-type" evidence="1">
    <location>
        <begin position="1"/>
        <end position="44"/>
    </location>
</feature>
<evidence type="ECO:0000313" key="5">
    <source>
        <dbReference type="Proteomes" id="UP000003656"/>
    </source>
</evidence>
<dbReference type="CDD" id="cd04762">
    <property type="entry name" value="HTH_MerR-trunc"/>
    <property type="match status" value="1"/>
</dbReference>
<dbReference type="eggNOG" id="COG2452">
    <property type="taxonomic scope" value="Bacteria"/>
</dbReference>
<dbReference type="GO" id="GO:0006355">
    <property type="term" value="P:regulation of DNA-templated transcription"/>
    <property type="evidence" value="ECO:0007669"/>
    <property type="project" value="InterPro"/>
</dbReference>
<dbReference type="Gene3D" id="1.10.1660.10">
    <property type="match status" value="1"/>
</dbReference>
<dbReference type="EMBL" id="ABXB03000001">
    <property type="protein sequence ID" value="EFA23712.1"/>
    <property type="molecule type" value="Genomic_DNA"/>
</dbReference>
<reference evidence="4 6" key="2">
    <citation type="submission" date="2014-03" db="EMBL/GenBank/DDBJ databases">
        <title>Genomics of Bifidobacteria.</title>
        <authorList>
            <person name="Ventura M."/>
            <person name="Milani C."/>
            <person name="Lugli G.A."/>
        </authorList>
    </citation>
    <scope>NUCLEOTIDE SEQUENCE [LARGE SCALE GENOMIC DNA]</scope>
    <source>
        <strain evidence="4 6">LMG 11596</strain>
    </source>
</reference>
<dbReference type="InterPro" id="IPR048046">
    <property type="entry name" value="Transpos_IS607"/>
</dbReference>
<dbReference type="PROSITE" id="PS51736">
    <property type="entry name" value="RECOMBINASES_3"/>
    <property type="match status" value="1"/>
</dbReference>
<name>D1NSR0_9BIFI</name>
<feature type="domain" description="Resolvase/invertase-type recombinase catalytic" evidence="2">
    <location>
        <begin position="57"/>
        <end position="203"/>
    </location>
</feature>
<dbReference type="InterPro" id="IPR041718">
    <property type="entry name" value="IS607_transposase-like"/>
</dbReference>
<dbReference type="AlphaFoldDB" id="D1NSR0"/>
<dbReference type="PANTHER" id="PTHR36172">
    <property type="match status" value="1"/>
</dbReference>
<accession>D1NSR0</accession>
<dbReference type="SMART" id="SM00857">
    <property type="entry name" value="Resolvase"/>
    <property type="match status" value="1"/>
</dbReference>
<dbReference type="Proteomes" id="UP000029074">
    <property type="component" value="Unassembled WGS sequence"/>
</dbReference>
<dbReference type="PROSITE" id="PS50937">
    <property type="entry name" value="HTH_MERR_2"/>
    <property type="match status" value="1"/>
</dbReference>
<dbReference type="SMART" id="SM00422">
    <property type="entry name" value="HTH_MERR"/>
    <property type="match status" value="1"/>
</dbReference>
<dbReference type="NCBIfam" id="NF033518">
    <property type="entry name" value="transpos_IS607"/>
    <property type="match status" value="1"/>
</dbReference>
<evidence type="ECO:0000259" key="1">
    <source>
        <dbReference type="PROSITE" id="PS50937"/>
    </source>
</evidence>
<dbReference type="GO" id="GO:0000150">
    <property type="term" value="F:DNA strand exchange activity"/>
    <property type="evidence" value="ECO:0007669"/>
    <property type="project" value="InterPro"/>
</dbReference>
<dbReference type="SUPFAM" id="SSF53041">
    <property type="entry name" value="Resolvase-like"/>
    <property type="match status" value="1"/>
</dbReference>
<dbReference type="Gene3D" id="1.10.287.2170">
    <property type="match status" value="1"/>
</dbReference>
<dbReference type="EMBL" id="JGYW01000004">
    <property type="protein sequence ID" value="KFI59265.1"/>
    <property type="molecule type" value="Genomic_DNA"/>
</dbReference>
<dbReference type="PANTHER" id="PTHR36172:SF1">
    <property type="entry name" value="RESOLVASE-RELATED"/>
    <property type="match status" value="1"/>
</dbReference>
<evidence type="ECO:0000313" key="3">
    <source>
        <dbReference type="EMBL" id="EFA23712.1"/>
    </source>
</evidence>
<reference evidence="3 5" key="1">
    <citation type="submission" date="2009-11" db="EMBL/GenBank/DDBJ databases">
        <authorList>
            <person name="Weinstock G."/>
            <person name="Sodergren E."/>
            <person name="Clifton S."/>
            <person name="Fulton L."/>
            <person name="Fulton B."/>
            <person name="Courtney L."/>
            <person name="Fronick C."/>
            <person name="Harrison M."/>
            <person name="Strong C."/>
            <person name="Farmer C."/>
            <person name="Delahaunty K."/>
            <person name="Markovic C."/>
            <person name="Hall O."/>
            <person name="Minx P."/>
            <person name="Tomlinson C."/>
            <person name="Mitreva M."/>
            <person name="Nelson J."/>
            <person name="Hou S."/>
            <person name="Wollam A."/>
            <person name="Pepin K.H."/>
            <person name="Johnson M."/>
            <person name="Bhonagiri V."/>
            <person name="Nash W.E."/>
            <person name="Warren W."/>
            <person name="Chinwalla A."/>
            <person name="Mardis E.R."/>
            <person name="Wilson R.K."/>
        </authorList>
    </citation>
    <scope>NUCLEOTIDE SEQUENCE [LARGE SCALE GENOMIC DNA]</scope>
    <source>
        <strain evidence="3 5">DSM 20093</strain>
    </source>
</reference>
<evidence type="ECO:0000259" key="2">
    <source>
        <dbReference type="PROSITE" id="PS51736"/>
    </source>
</evidence>
<gene>
    <name evidence="4" type="ORF">BGLCM_0858</name>
    <name evidence="3" type="ORF">BIFGAL_02820</name>
</gene>
<dbReference type="Proteomes" id="UP000003656">
    <property type="component" value="Unassembled WGS sequence"/>
</dbReference>
<evidence type="ECO:0000313" key="4">
    <source>
        <dbReference type="EMBL" id="KFI59265.1"/>
    </source>
</evidence>
<organism evidence="3 5">
    <name type="scientific">Bifidobacterium gallicum DSM 20093 = LMG 11596</name>
    <dbReference type="NCBI Taxonomy" id="561180"/>
    <lineage>
        <taxon>Bacteria</taxon>
        <taxon>Bacillati</taxon>
        <taxon>Actinomycetota</taxon>
        <taxon>Actinomycetes</taxon>
        <taxon>Bifidobacteriales</taxon>
        <taxon>Bifidobacteriaceae</taxon>
        <taxon>Bifidobacterium</taxon>
    </lineage>
</organism>
<comment type="caution">
    <text evidence="3">The sequence shown here is derived from an EMBL/GenBank/DDBJ whole genome shotgun (WGS) entry which is preliminary data.</text>
</comment>
<dbReference type="InterPro" id="IPR000551">
    <property type="entry name" value="MerR-type_HTH_dom"/>
</dbReference>
<dbReference type="Gene3D" id="3.40.50.1390">
    <property type="entry name" value="Resolvase, N-terminal catalytic domain"/>
    <property type="match status" value="1"/>
</dbReference>
<dbReference type="GO" id="GO:0003677">
    <property type="term" value="F:DNA binding"/>
    <property type="evidence" value="ECO:0007669"/>
    <property type="project" value="InterPro"/>
</dbReference>
<dbReference type="InterPro" id="IPR036162">
    <property type="entry name" value="Resolvase-like_N_sf"/>
</dbReference>
<dbReference type="Pfam" id="PF00239">
    <property type="entry name" value="Resolvase"/>
    <property type="match status" value="1"/>
</dbReference>
<dbReference type="OrthoDB" id="9814833at2"/>
<proteinExistence type="predicted"/>